<comment type="caution">
    <text evidence="1">The sequence shown here is derived from an EMBL/GenBank/DDBJ whole genome shotgun (WGS) entry which is preliminary data.</text>
</comment>
<dbReference type="AlphaFoldDB" id="X1D7Y4"/>
<organism evidence="1">
    <name type="scientific">marine sediment metagenome</name>
    <dbReference type="NCBI Taxonomy" id="412755"/>
    <lineage>
        <taxon>unclassified sequences</taxon>
        <taxon>metagenomes</taxon>
        <taxon>ecological metagenomes</taxon>
    </lineage>
</organism>
<protein>
    <submittedName>
        <fullName evidence="1">Uncharacterized protein</fullName>
    </submittedName>
</protein>
<proteinExistence type="predicted"/>
<accession>X1D7Y4</accession>
<evidence type="ECO:0000313" key="1">
    <source>
        <dbReference type="EMBL" id="GAH16876.1"/>
    </source>
</evidence>
<gene>
    <name evidence="1" type="ORF">S01H4_60545</name>
</gene>
<sequence length="116" mass="13281">MGIEWIGSYCPDGQPHFFVGRNNFGGGAILICTKCKKSIWLPIVINEAARLDSMIDRSGTTQGYCKYLDMNRDAKMLVAKLQDLWRAKQRMGNNEDFVKLVITVMEDKEYDRVRAD</sequence>
<dbReference type="EMBL" id="BART01035726">
    <property type="protein sequence ID" value="GAH16876.1"/>
    <property type="molecule type" value="Genomic_DNA"/>
</dbReference>
<reference evidence="1" key="1">
    <citation type="journal article" date="2014" name="Front. Microbiol.">
        <title>High frequency of phylogenetically diverse reductive dehalogenase-homologous genes in deep subseafloor sedimentary metagenomes.</title>
        <authorList>
            <person name="Kawai M."/>
            <person name="Futagami T."/>
            <person name="Toyoda A."/>
            <person name="Takaki Y."/>
            <person name="Nishi S."/>
            <person name="Hori S."/>
            <person name="Arai W."/>
            <person name="Tsubouchi T."/>
            <person name="Morono Y."/>
            <person name="Uchiyama I."/>
            <person name="Ito T."/>
            <person name="Fujiyama A."/>
            <person name="Inagaki F."/>
            <person name="Takami H."/>
        </authorList>
    </citation>
    <scope>NUCLEOTIDE SEQUENCE</scope>
    <source>
        <strain evidence="1">Expedition CK06-06</strain>
    </source>
</reference>
<name>X1D7Y4_9ZZZZ</name>